<gene>
    <name evidence="1" type="ORF">SACS_1583</name>
</gene>
<dbReference type="AlphaFoldDB" id="A0A7U7J1U9"/>
<dbReference type="EMBL" id="CBLY010000006">
    <property type="protein sequence ID" value="CDG34321.1"/>
    <property type="molecule type" value="Genomic_DNA"/>
</dbReference>
<evidence type="ECO:0000313" key="2">
    <source>
        <dbReference type="Proteomes" id="UP000027590"/>
    </source>
</evidence>
<evidence type="ECO:0000313" key="1">
    <source>
        <dbReference type="EMBL" id="CDG34321.1"/>
    </source>
</evidence>
<name>A0A7U7J1U9_9PROT</name>
<reference evidence="1 2" key="1">
    <citation type="journal article" date="2014" name="Genome Biol. Evol.">
        <title>Acetic acid bacteria genomes reveal functional traits for adaptation to life in insect guts.</title>
        <authorList>
            <person name="Chouaia B."/>
            <person name="Gaiarsa S."/>
            <person name="Crotti E."/>
            <person name="Comandatore F."/>
            <person name="Degli Esposti M."/>
            <person name="Ricci I."/>
            <person name="Alma A."/>
            <person name="Favia G."/>
            <person name="Bandi C."/>
            <person name="Daffonchio D."/>
        </authorList>
    </citation>
    <scope>NUCLEOTIDE SEQUENCE [LARGE SCALE GENOMIC DNA]</scope>
    <source>
        <strain evidence="2">AM169</strain>
    </source>
</reference>
<sequence length="65" mass="7241">MPDRGKSGELRCVWKPDGGFPIDHDDEGPYVGHDMKSVVTIRSGRFLVSHRGEGRTWLLVAKFSG</sequence>
<accession>A0A7U7J1U9</accession>
<protein>
    <submittedName>
        <fullName evidence="1">Uncharacterized protein</fullName>
    </submittedName>
</protein>
<organism evidence="1 2">
    <name type="scientific">Parasaccharibacter apium</name>
    <dbReference type="NCBI Taxonomy" id="1510841"/>
    <lineage>
        <taxon>Bacteria</taxon>
        <taxon>Pseudomonadati</taxon>
        <taxon>Pseudomonadota</taxon>
        <taxon>Alphaproteobacteria</taxon>
        <taxon>Acetobacterales</taxon>
        <taxon>Acetobacteraceae</taxon>
        <taxon>Parasaccharibacter</taxon>
    </lineage>
</organism>
<reference evidence="1 2" key="2">
    <citation type="journal article" date="2014" name="PLoS ONE">
        <title>Evolution of mitochondria reconstructed from the energy metabolism of living bacteria.</title>
        <authorList>
            <person name="Degli Esposti M."/>
            <person name="Chouaia B."/>
            <person name="Comandatore F."/>
            <person name="Crotti E."/>
            <person name="Sassera D."/>
            <person name="Lievens P.M."/>
            <person name="Daffonchio D."/>
            <person name="Bandi C."/>
        </authorList>
    </citation>
    <scope>NUCLEOTIDE SEQUENCE [LARGE SCALE GENOMIC DNA]</scope>
    <source>
        <strain evidence="2">AM169</strain>
    </source>
</reference>
<proteinExistence type="predicted"/>
<dbReference type="Proteomes" id="UP000027590">
    <property type="component" value="Unassembled WGS sequence"/>
</dbReference>
<comment type="caution">
    <text evidence="1">The sequence shown here is derived from an EMBL/GenBank/DDBJ whole genome shotgun (WGS) entry which is preliminary data.</text>
</comment>